<dbReference type="NCBIfam" id="TIGR03370">
    <property type="entry name" value="VPLPA-CTERM"/>
    <property type="match status" value="1"/>
</dbReference>
<reference evidence="3 4" key="1">
    <citation type="submission" date="2019-03" db="EMBL/GenBank/DDBJ databases">
        <title>Genomic Encyclopedia of Type Strains, Phase IV (KMG-IV): sequencing the most valuable type-strain genomes for metagenomic binning, comparative biology and taxonomic classification.</title>
        <authorList>
            <person name="Goeker M."/>
        </authorList>
    </citation>
    <scope>NUCLEOTIDE SEQUENCE [LARGE SCALE GENOMIC DNA]</scope>
    <source>
        <strain evidence="3 4">DSM 100309</strain>
    </source>
</reference>
<feature type="chain" id="PRO_5020877026" evidence="2">
    <location>
        <begin position="31"/>
        <end position="283"/>
    </location>
</feature>
<proteinExistence type="predicted"/>
<comment type="caution">
    <text evidence="3">The sequence shown here is derived from an EMBL/GenBank/DDBJ whole genome shotgun (WGS) entry which is preliminary data.</text>
</comment>
<keyword evidence="1" id="KW-1133">Transmembrane helix</keyword>
<feature type="transmembrane region" description="Helical" evidence="1">
    <location>
        <begin position="258"/>
        <end position="278"/>
    </location>
</feature>
<evidence type="ECO:0000313" key="4">
    <source>
        <dbReference type="Proteomes" id="UP000295367"/>
    </source>
</evidence>
<name>A0A4R3YBB4_9PROT</name>
<dbReference type="Proteomes" id="UP000295367">
    <property type="component" value="Unassembled WGS sequence"/>
</dbReference>
<keyword evidence="2" id="KW-0732">Signal</keyword>
<gene>
    <name evidence="3" type="ORF">EDC63_103134</name>
</gene>
<evidence type="ECO:0000256" key="2">
    <source>
        <dbReference type="SAM" id="SignalP"/>
    </source>
</evidence>
<feature type="signal peptide" evidence="2">
    <location>
        <begin position="1"/>
        <end position="30"/>
    </location>
</feature>
<keyword evidence="4" id="KW-1185">Reference proteome</keyword>
<evidence type="ECO:0000256" key="1">
    <source>
        <dbReference type="SAM" id="Phobius"/>
    </source>
</evidence>
<dbReference type="InterPro" id="IPR022472">
    <property type="entry name" value="VPLPA-CTERM"/>
</dbReference>
<sequence length="283" mass="29291">MKMNAPRFRLTFAATALIAIGALTTPAAMAANAWAKLESIKITAVPTPFDLNASITWTSSTMSANSNAVTGSLYESDNHSSSGNYGWNFVKNNEAATSGSNAQSSLTPLAGTLNMLSKAEAIVTPSDIYWSENTGLSKESIFKTFTTTGPMTIYITAKYSLFADAGTGETNGTAFANASINANFSGDSSNASSSASKNVNAAANKDLGWEIFTVPQSKSGTFQTGLVVSEAGTGQISWLTESSANQRQLFTAGPAQAVPLPAAAWLLGSGLIGLVGIARRKAA</sequence>
<dbReference type="RefSeq" id="WP_223248228.1">
    <property type="nucleotide sequence ID" value="NZ_BHVT01000020.1"/>
</dbReference>
<evidence type="ECO:0000313" key="3">
    <source>
        <dbReference type="EMBL" id="TCV89062.1"/>
    </source>
</evidence>
<dbReference type="EMBL" id="SMCO01000003">
    <property type="protein sequence ID" value="TCV89062.1"/>
    <property type="molecule type" value="Genomic_DNA"/>
</dbReference>
<protein>
    <submittedName>
        <fullName evidence="3">Putative secreted protein</fullName>
    </submittedName>
</protein>
<keyword evidence="1" id="KW-0472">Membrane</keyword>
<keyword evidence="1" id="KW-0812">Transmembrane</keyword>
<dbReference type="AlphaFoldDB" id="A0A4R3YBB4"/>
<accession>A0A4R3YBB4</accession>
<organism evidence="3 4">
    <name type="scientific">Sulfurirhabdus autotrophica</name>
    <dbReference type="NCBI Taxonomy" id="1706046"/>
    <lineage>
        <taxon>Bacteria</taxon>
        <taxon>Pseudomonadati</taxon>
        <taxon>Pseudomonadota</taxon>
        <taxon>Betaproteobacteria</taxon>
        <taxon>Nitrosomonadales</taxon>
        <taxon>Sulfuricellaceae</taxon>
        <taxon>Sulfurirhabdus</taxon>
    </lineage>
</organism>